<evidence type="ECO:0000313" key="3">
    <source>
        <dbReference type="Proteomes" id="UP001059822"/>
    </source>
</evidence>
<dbReference type="AlphaFoldDB" id="A0A9Q9BQV8"/>
<keyword evidence="4" id="KW-1185">Reference proteome</keyword>
<protein>
    <submittedName>
        <fullName evidence="1">Uncharacterized protein</fullName>
    </submittedName>
</protein>
<name>A0A9Q9BQV8_9RICK</name>
<evidence type="ECO:0000313" key="4">
    <source>
        <dbReference type="Proteomes" id="UP001059985"/>
    </source>
</evidence>
<reference evidence="1" key="1">
    <citation type="journal article" date="2022" name="Microorganisms">
        <title>Assembly and Comparison of Ca. Neoehrlichia mikurensis Genomes.</title>
        <authorList>
            <person name="Azagi T."/>
            <person name="Dirks R.P."/>
            <person name="Yebra-Pimentel E.S."/>
            <person name="Schaap P.J."/>
            <person name="Koehorst J.J."/>
            <person name="Esser H.J."/>
            <person name="Sprong H."/>
        </authorList>
    </citation>
    <scope>NUCLEOTIDE SEQUENCE</scope>
    <source>
        <strain evidence="2">18-2804</strain>
        <strain evidence="1">18-2837</strain>
    </source>
</reference>
<evidence type="ECO:0000313" key="1">
    <source>
        <dbReference type="EMBL" id="UTO55150.1"/>
    </source>
</evidence>
<dbReference type="EMBL" id="CP089286">
    <property type="protein sequence ID" value="UTO55150.1"/>
    <property type="molecule type" value="Genomic_DNA"/>
</dbReference>
<proteinExistence type="predicted"/>
<dbReference type="Proteomes" id="UP001059822">
    <property type="component" value="Chromosome"/>
</dbReference>
<gene>
    <name evidence="2" type="ORF">LUA81_03000</name>
    <name evidence="1" type="ORF">LUA82_03025</name>
</gene>
<organism evidence="1 3">
    <name type="scientific">Neoehrlichia mikurensis</name>
    <dbReference type="NCBI Taxonomy" id="89586"/>
    <lineage>
        <taxon>Bacteria</taxon>
        <taxon>Pseudomonadati</taxon>
        <taxon>Pseudomonadota</taxon>
        <taxon>Alphaproteobacteria</taxon>
        <taxon>Rickettsiales</taxon>
        <taxon>Anaplasmataceae</taxon>
        <taxon>Candidatus Neoehrlichia</taxon>
    </lineage>
</organism>
<dbReference type="EMBL" id="CP089285">
    <property type="protein sequence ID" value="UTO56070.1"/>
    <property type="molecule type" value="Genomic_DNA"/>
</dbReference>
<sequence length="206" mass="24134">MQIDIKFTIIISVLIIYCTVFTIKETINKDEKSTTLMLSSYINKFFTDPTSTTQIITFQKYFPYVGQYSPHMLIHNIINKNKASTIHQYFTYWEKKLTHKEQLLYEISKNISLQIDYLIKVKKEISKISTFNNSSINTKLSELVNIYENMPAYYAAQIFNTLDSKTVLHITSHMQKSKLLPILTYINNSKIKNITLEIYKKLSDSN</sequence>
<dbReference type="RefSeq" id="WP_218194272.1">
    <property type="nucleotide sequence ID" value="NZ_CP054597.1"/>
</dbReference>
<evidence type="ECO:0000313" key="2">
    <source>
        <dbReference type="EMBL" id="UTO56070.1"/>
    </source>
</evidence>
<dbReference type="Proteomes" id="UP001059985">
    <property type="component" value="Chromosome"/>
</dbReference>
<accession>A0A9Q9BQV8</accession>